<evidence type="ECO:0000256" key="2">
    <source>
        <dbReference type="ARBA" id="ARBA00022723"/>
    </source>
</evidence>
<feature type="binding site" evidence="3">
    <location>
        <position position="72"/>
    </location>
    <ligand>
        <name>a divalent metal cation</name>
        <dbReference type="ChEBI" id="CHEBI:60240"/>
        <label>1</label>
    </ligand>
</feature>
<dbReference type="NCBIfam" id="TIGR00486">
    <property type="entry name" value="YbgI_SA1388"/>
    <property type="match status" value="1"/>
</dbReference>
<dbReference type="Proteomes" id="UP001164819">
    <property type="component" value="Chromosome"/>
</dbReference>
<proteinExistence type="inferred from homology"/>
<dbReference type="Gene3D" id="3.40.1390.30">
    <property type="entry name" value="NIF3 (NGG1p interacting factor 3)-like"/>
    <property type="match status" value="2"/>
</dbReference>
<comment type="similarity">
    <text evidence="1">Belongs to the GTP cyclohydrolase I type 2/NIF3 family.</text>
</comment>
<feature type="binding site" evidence="3">
    <location>
        <position position="227"/>
    </location>
    <ligand>
        <name>a divalent metal cation</name>
        <dbReference type="ChEBI" id="CHEBI:60240"/>
        <label>1</label>
    </ligand>
</feature>
<sequence length="259" mass="28466">MNRIKSQKTVDRNEVVKFLADELKIAFIRDYCPNGLQVEGQSRISSIVSGVTASLALIEAAIESKADTILVHHGYFWRNENACITGPKQKRIKLLLSHDINLLAYHLPLDCHPVLGNNSQLAKVLGFTTTGRFGENDLGWLGMVTVPELVTVSDLAAWIGKKLGRPPLIIGKPEQKLDTIGWCSGAAQDLLPDAVQAGATVYLSGEISERTVHEAREYGITYLACGHHATEQFGIQALGDCLRKKFGIHHEYIDIDNPV</sequence>
<accession>A0A9E9LEA1</accession>
<dbReference type="RefSeq" id="WP_269283636.1">
    <property type="nucleotide sequence ID" value="NZ_CP098251.1"/>
</dbReference>
<dbReference type="AlphaFoldDB" id="A0A9E9LEA1"/>
<organism evidence="4">
    <name type="scientific">Oxalobacter aliiformigenes</name>
    <dbReference type="NCBI Taxonomy" id="2946593"/>
    <lineage>
        <taxon>Bacteria</taxon>
        <taxon>Pseudomonadati</taxon>
        <taxon>Pseudomonadota</taxon>
        <taxon>Betaproteobacteria</taxon>
        <taxon>Burkholderiales</taxon>
        <taxon>Oxalobacteraceae</taxon>
        <taxon>Oxalobacter</taxon>
    </lineage>
</organism>
<keyword evidence="2 3" id="KW-0479">Metal-binding</keyword>
<dbReference type="InterPro" id="IPR036069">
    <property type="entry name" value="DUF34/NIF3_sf"/>
</dbReference>
<feature type="binding site" evidence="3">
    <location>
        <position position="110"/>
    </location>
    <ligand>
        <name>a divalent metal cation</name>
        <dbReference type="ChEBI" id="CHEBI:60240"/>
        <label>1</label>
    </ligand>
</feature>
<feature type="binding site" evidence="3">
    <location>
        <position position="231"/>
    </location>
    <ligand>
        <name>a divalent metal cation</name>
        <dbReference type="ChEBI" id="CHEBI:60240"/>
        <label>1</label>
    </ligand>
</feature>
<evidence type="ECO:0000256" key="3">
    <source>
        <dbReference type="PIRSR" id="PIRSR602678-1"/>
    </source>
</evidence>
<dbReference type="EMBL" id="CP098251">
    <property type="protein sequence ID" value="WAV91392.1"/>
    <property type="molecule type" value="Genomic_DNA"/>
</dbReference>
<feature type="binding site" evidence="3">
    <location>
        <position position="73"/>
    </location>
    <ligand>
        <name>a divalent metal cation</name>
        <dbReference type="ChEBI" id="CHEBI:60240"/>
        <label>1</label>
    </ligand>
</feature>
<protein>
    <submittedName>
        <fullName evidence="4">Nif3-like dinuclear metal center hexameric protein</fullName>
    </submittedName>
</protein>
<dbReference type="SUPFAM" id="SSF102705">
    <property type="entry name" value="NIF3 (NGG1p interacting factor 3)-like"/>
    <property type="match status" value="1"/>
</dbReference>
<dbReference type="GO" id="GO:0005737">
    <property type="term" value="C:cytoplasm"/>
    <property type="evidence" value="ECO:0007669"/>
    <property type="project" value="TreeGrafter"/>
</dbReference>
<dbReference type="Pfam" id="PF01784">
    <property type="entry name" value="DUF34_NIF3"/>
    <property type="match status" value="1"/>
</dbReference>
<gene>
    <name evidence="4" type="ORF">NB646_01090</name>
</gene>
<reference evidence="4" key="1">
    <citation type="journal article" date="2022" name="Front. Microbiol.">
        <title>New perspectives on an old grouping: The genomic and phenotypic variability of Oxalobacter formigenes and the implications for calcium oxalate stone prevention.</title>
        <authorList>
            <person name="Chmiel J.A."/>
            <person name="Carr C."/>
            <person name="Stuivenberg G.A."/>
            <person name="Venema R."/>
            <person name="Chanyi R.M."/>
            <person name="Al K.F."/>
            <person name="Giguere D."/>
            <person name="Say H."/>
            <person name="Akouris P.P."/>
            <person name="Dominguez Romero S.A."/>
            <person name="Kwong A."/>
            <person name="Tai V."/>
            <person name="Koval S.F."/>
            <person name="Razvi H."/>
            <person name="Bjazevic J."/>
            <person name="Burton J.P."/>
        </authorList>
    </citation>
    <scope>NUCLEOTIDE SEQUENCE</scope>
    <source>
        <strain evidence="4">OxK</strain>
    </source>
</reference>
<dbReference type="InterPro" id="IPR002678">
    <property type="entry name" value="DUF34/NIF3"/>
</dbReference>
<dbReference type="PANTHER" id="PTHR13799">
    <property type="entry name" value="NGG1 INTERACTING FACTOR 3"/>
    <property type="match status" value="1"/>
</dbReference>
<dbReference type="PANTHER" id="PTHR13799:SF14">
    <property type="entry name" value="GTP CYCLOHYDROLASE 1 TYPE 2 HOMOLOG"/>
    <property type="match status" value="1"/>
</dbReference>
<dbReference type="GO" id="GO:0046872">
    <property type="term" value="F:metal ion binding"/>
    <property type="evidence" value="ECO:0007669"/>
    <property type="project" value="UniProtKB-KW"/>
</dbReference>
<name>A0A9E9LEA1_9BURK</name>
<evidence type="ECO:0000313" key="4">
    <source>
        <dbReference type="EMBL" id="WAV91392.1"/>
    </source>
</evidence>
<evidence type="ECO:0000256" key="1">
    <source>
        <dbReference type="ARBA" id="ARBA00006964"/>
    </source>
</evidence>